<keyword evidence="3 7" id="KW-0812">Transmembrane</keyword>
<sequence>MASPRSQPLMLLSLLALYFSAVVAQSSMRGSASSDGIVNDISDTIQVGPSIPAVIAIVGGAAMTTCGYKLLRPTMFACGFLVGGYIVSAVVLYIVDGHSYERTAFWIAFLIGGLIVGSLVVSVYNAGIFLIGAAGGVFLATIVNASFGYRIYPNDPTTGLLILAIVLGLICGLLAFKIERLAIIVATALVGAVVLVNGAGYFIGDFPKLTDIKDYRYKDEDGDYVYNIPKEWWGYLVAMLVVFILGLAIQIKKTGKK</sequence>
<comment type="subcellular location">
    <subcellularLocation>
        <location evidence="1">Membrane</location>
        <topology evidence="1">Multi-pass membrane protein</topology>
    </subcellularLocation>
</comment>
<feature type="transmembrane region" description="Helical" evidence="7">
    <location>
        <begin position="50"/>
        <end position="68"/>
    </location>
</feature>
<feature type="transmembrane region" description="Helical" evidence="7">
    <location>
        <begin position="106"/>
        <end position="124"/>
    </location>
</feature>
<feature type="transmembrane region" description="Helical" evidence="7">
    <location>
        <begin position="232"/>
        <end position="251"/>
    </location>
</feature>
<dbReference type="GO" id="GO:0005886">
    <property type="term" value="C:plasma membrane"/>
    <property type="evidence" value="ECO:0007669"/>
    <property type="project" value="TreeGrafter"/>
</dbReference>
<keyword evidence="4 7" id="KW-1133">Transmembrane helix</keyword>
<dbReference type="PANTHER" id="PTHR31247">
    <property type="entry name" value="TRANSMEMBRANE PROTEIN 198 FAMILY MEMBER"/>
    <property type="match status" value="1"/>
</dbReference>
<dbReference type="Pfam" id="PF13886">
    <property type="entry name" value="TM7S3_TM198"/>
    <property type="match status" value="1"/>
</dbReference>
<accession>A0A9W6U1T0</accession>
<evidence type="ECO:0000256" key="1">
    <source>
        <dbReference type="ARBA" id="ARBA00004141"/>
    </source>
</evidence>
<feature type="transmembrane region" description="Helical" evidence="7">
    <location>
        <begin position="129"/>
        <end position="152"/>
    </location>
</feature>
<evidence type="ECO:0000256" key="2">
    <source>
        <dbReference type="ARBA" id="ARBA00006244"/>
    </source>
</evidence>
<evidence type="ECO:0000256" key="7">
    <source>
        <dbReference type="SAM" id="Phobius"/>
    </source>
</evidence>
<dbReference type="OrthoDB" id="115781at2759"/>
<evidence type="ECO:0000256" key="6">
    <source>
        <dbReference type="ARBA" id="ARBA00049737"/>
    </source>
</evidence>
<keyword evidence="11" id="KW-1185">Reference proteome</keyword>
<dbReference type="Proteomes" id="UP001165083">
    <property type="component" value="Unassembled WGS sequence"/>
</dbReference>
<dbReference type="AlphaFoldDB" id="A0A9W6U1T0"/>
<comment type="caution">
    <text evidence="10">The sequence shown here is derived from an EMBL/GenBank/DDBJ whole genome shotgun (WGS) entry which is preliminary data.</text>
</comment>
<keyword evidence="5 7" id="KW-0472">Membrane</keyword>
<evidence type="ECO:0000259" key="9">
    <source>
        <dbReference type="Pfam" id="PF13886"/>
    </source>
</evidence>
<evidence type="ECO:0000256" key="5">
    <source>
        <dbReference type="ARBA" id="ARBA00023136"/>
    </source>
</evidence>
<evidence type="ECO:0000313" key="11">
    <source>
        <dbReference type="Proteomes" id="UP001165083"/>
    </source>
</evidence>
<feature type="domain" description="TM7S3/TM198-like" evidence="9">
    <location>
        <begin position="53"/>
        <end position="251"/>
    </location>
</feature>
<protein>
    <recommendedName>
        <fullName evidence="6">Transmembrane protein 198</fullName>
    </recommendedName>
</protein>
<evidence type="ECO:0000313" key="10">
    <source>
        <dbReference type="EMBL" id="GMF24253.1"/>
    </source>
</evidence>
<feature type="signal peptide" evidence="8">
    <location>
        <begin position="1"/>
        <end position="24"/>
    </location>
</feature>
<comment type="similarity">
    <text evidence="2">Belongs to the TMEM198 family.</text>
</comment>
<evidence type="ECO:0000256" key="4">
    <source>
        <dbReference type="ARBA" id="ARBA00022989"/>
    </source>
</evidence>
<feature type="transmembrane region" description="Helical" evidence="7">
    <location>
        <begin position="75"/>
        <end position="94"/>
    </location>
</feature>
<keyword evidence="8" id="KW-0732">Signal</keyword>
<evidence type="ECO:0000256" key="8">
    <source>
        <dbReference type="SAM" id="SignalP"/>
    </source>
</evidence>
<organism evidence="10 11">
    <name type="scientific">Phytophthora lilii</name>
    <dbReference type="NCBI Taxonomy" id="2077276"/>
    <lineage>
        <taxon>Eukaryota</taxon>
        <taxon>Sar</taxon>
        <taxon>Stramenopiles</taxon>
        <taxon>Oomycota</taxon>
        <taxon>Peronosporomycetes</taxon>
        <taxon>Peronosporales</taxon>
        <taxon>Peronosporaceae</taxon>
        <taxon>Phytophthora</taxon>
    </lineage>
</organism>
<evidence type="ECO:0000256" key="3">
    <source>
        <dbReference type="ARBA" id="ARBA00022692"/>
    </source>
</evidence>
<feature type="chain" id="PRO_5040845586" description="Transmembrane protein 198" evidence="8">
    <location>
        <begin position="25"/>
        <end position="257"/>
    </location>
</feature>
<dbReference type="EMBL" id="BSXW01000509">
    <property type="protein sequence ID" value="GMF24253.1"/>
    <property type="molecule type" value="Genomic_DNA"/>
</dbReference>
<feature type="transmembrane region" description="Helical" evidence="7">
    <location>
        <begin position="158"/>
        <end position="176"/>
    </location>
</feature>
<proteinExistence type="inferred from homology"/>
<dbReference type="PANTHER" id="PTHR31247:SF5">
    <property type="entry name" value="DUF4203 DOMAIN-CONTAINING PROTEIN"/>
    <property type="match status" value="1"/>
</dbReference>
<dbReference type="InterPro" id="IPR040236">
    <property type="entry name" value="TMEM198"/>
</dbReference>
<dbReference type="InterPro" id="IPR025256">
    <property type="entry name" value="TM7S3/TM198-like_dom"/>
</dbReference>
<name>A0A9W6U1T0_9STRA</name>
<gene>
    <name evidence="10" type="ORF">Plil01_000990700</name>
</gene>
<reference evidence="10" key="1">
    <citation type="submission" date="2023-04" db="EMBL/GenBank/DDBJ databases">
        <title>Phytophthora lilii NBRC 32176.</title>
        <authorList>
            <person name="Ichikawa N."/>
            <person name="Sato H."/>
            <person name="Tonouchi N."/>
        </authorList>
    </citation>
    <scope>NUCLEOTIDE SEQUENCE</scope>
    <source>
        <strain evidence="10">NBRC 32176</strain>
    </source>
</reference>
<feature type="transmembrane region" description="Helical" evidence="7">
    <location>
        <begin position="183"/>
        <end position="203"/>
    </location>
</feature>